<comment type="caution">
    <text evidence="2">The sequence shown here is derived from an EMBL/GenBank/DDBJ whole genome shotgun (WGS) entry which is preliminary data.</text>
</comment>
<evidence type="ECO:0000313" key="2">
    <source>
        <dbReference type="EMBL" id="MFC3961840.1"/>
    </source>
</evidence>
<dbReference type="InterPro" id="IPR027417">
    <property type="entry name" value="P-loop_NTPase"/>
</dbReference>
<sequence length="144" mass="15423">MVDEMPWLVERDPEFEDALQTMWDRHLSGKPVLLLLVGSDISVMEALGSRDRPFVGRATTMTVEPLHVADVQSMTGLDAADAIALPLSSGTGSPTPTSASDRPSWSADCRWSSAAAATSLAPGWRAACRSTSTPGPDDLVRAWR</sequence>
<organism evidence="2 3">
    <name type="scientific">Nocardia jiangsuensis</name>
    <dbReference type="NCBI Taxonomy" id="1691563"/>
    <lineage>
        <taxon>Bacteria</taxon>
        <taxon>Bacillati</taxon>
        <taxon>Actinomycetota</taxon>
        <taxon>Actinomycetes</taxon>
        <taxon>Mycobacteriales</taxon>
        <taxon>Nocardiaceae</taxon>
        <taxon>Nocardia</taxon>
    </lineage>
</organism>
<dbReference type="PANTHER" id="PTHR34704:SF1">
    <property type="entry name" value="ATPASE"/>
    <property type="match status" value="1"/>
</dbReference>
<evidence type="ECO:0000256" key="1">
    <source>
        <dbReference type="SAM" id="MobiDB-lite"/>
    </source>
</evidence>
<evidence type="ECO:0000313" key="3">
    <source>
        <dbReference type="Proteomes" id="UP001595696"/>
    </source>
</evidence>
<dbReference type="RefSeq" id="WP_378611588.1">
    <property type="nucleotide sequence ID" value="NZ_JBHSAX010000006.1"/>
</dbReference>
<accession>A0ABV8DQ70</accession>
<dbReference type="EMBL" id="JBHSAX010000006">
    <property type="protein sequence ID" value="MFC3961840.1"/>
    <property type="molecule type" value="Genomic_DNA"/>
</dbReference>
<dbReference type="Gene3D" id="3.40.50.300">
    <property type="entry name" value="P-loop containing nucleotide triphosphate hydrolases"/>
    <property type="match status" value="1"/>
</dbReference>
<name>A0ABV8DQ70_9NOCA</name>
<gene>
    <name evidence="2" type="ORF">ACFO0B_07545</name>
</gene>
<protein>
    <recommendedName>
        <fullName evidence="4">AAA ATPase-like protein</fullName>
    </recommendedName>
</protein>
<evidence type="ECO:0008006" key="4">
    <source>
        <dbReference type="Google" id="ProtNLM"/>
    </source>
</evidence>
<dbReference type="Proteomes" id="UP001595696">
    <property type="component" value="Unassembled WGS sequence"/>
</dbReference>
<dbReference type="PANTHER" id="PTHR34704">
    <property type="entry name" value="ATPASE"/>
    <property type="match status" value="1"/>
</dbReference>
<feature type="region of interest" description="Disordered" evidence="1">
    <location>
        <begin position="86"/>
        <end position="105"/>
    </location>
</feature>
<keyword evidence="3" id="KW-1185">Reference proteome</keyword>
<proteinExistence type="predicted"/>
<feature type="compositionally biased region" description="Low complexity" evidence="1">
    <location>
        <begin position="86"/>
        <end position="98"/>
    </location>
</feature>
<reference evidence="3" key="1">
    <citation type="journal article" date="2019" name="Int. J. Syst. Evol. Microbiol.">
        <title>The Global Catalogue of Microorganisms (GCM) 10K type strain sequencing project: providing services to taxonomists for standard genome sequencing and annotation.</title>
        <authorList>
            <consortium name="The Broad Institute Genomics Platform"/>
            <consortium name="The Broad Institute Genome Sequencing Center for Infectious Disease"/>
            <person name="Wu L."/>
            <person name="Ma J."/>
        </authorList>
    </citation>
    <scope>NUCLEOTIDE SEQUENCE [LARGE SCALE GENOMIC DNA]</scope>
    <source>
        <strain evidence="3">CGMCC 4.7330</strain>
    </source>
</reference>